<proteinExistence type="predicted"/>
<name>A0A2A7S123_BURGA</name>
<gene>
    <name evidence="2" type="ORF">CRM94_21405</name>
</gene>
<feature type="transmembrane region" description="Helical" evidence="1">
    <location>
        <begin position="132"/>
        <end position="151"/>
    </location>
</feature>
<feature type="transmembrane region" description="Helical" evidence="1">
    <location>
        <begin position="21"/>
        <end position="39"/>
    </location>
</feature>
<dbReference type="Proteomes" id="UP000220629">
    <property type="component" value="Unassembled WGS sequence"/>
</dbReference>
<evidence type="ECO:0000313" key="3">
    <source>
        <dbReference type="Proteomes" id="UP000220629"/>
    </source>
</evidence>
<protein>
    <submittedName>
        <fullName evidence="2">DUF962 domain-containing protein</fullName>
    </submittedName>
</protein>
<dbReference type="GO" id="GO:0016020">
    <property type="term" value="C:membrane"/>
    <property type="evidence" value="ECO:0007669"/>
    <property type="project" value="GOC"/>
</dbReference>
<dbReference type="Pfam" id="PF06127">
    <property type="entry name" value="Mpo1-like"/>
    <property type="match status" value="1"/>
</dbReference>
<dbReference type="GO" id="GO:0046521">
    <property type="term" value="P:sphingoid catabolic process"/>
    <property type="evidence" value="ECO:0007669"/>
    <property type="project" value="TreeGrafter"/>
</dbReference>
<reference evidence="3" key="1">
    <citation type="submission" date="2017-09" db="EMBL/GenBank/DDBJ databases">
        <title>FDA dAtabase for Regulatory Grade micrObial Sequences (FDA-ARGOS): Supporting development and validation of Infectious Disease Dx tests.</title>
        <authorList>
            <person name="Minogue T."/>
            <person name="Wolcott M."/>
            <person name="Wasieloski L."/>
            <person name="Aguilar W."/>
            <person name="Moore D."/>
            <person name="Tallon L."/>
            <person name="Sadzewicz L."/>
            <person name="Ott S."/>
            <person name="Zhao X."/>
            <person name="Nagaraj S."/>
            <person name="Vavikolanu K."/>
            <person name="Aluvathingal J."/>
            <person name="Nadendla S."/>
            <person name="Sichtig H."/>
        </authorList>
    </citation>
    <scope>NUCLEOTIDE SEQUENCE [LARGE SCALE GENOMIC DNA]</scope>
    <source>
        <strain evidence="3">FDAARGOS_390</strain>
    </source>
</reference>
<dbReference type="RefSeq" id="WP_096750312.1">
    <property type="nucleotide sequence ID" value="NZ_CADEPO010000016.1"/>
</dbReference>
<evidence type="ECO:0000313" key="2">
    <source>
        <dbReference type="EMBL" id="PEH37119.1"/>
    </source>
</evidence>
<feature type="transmembrane region" description="Helical" evidence="1">
    <location>
        <begin position="98"/>
        <end position="120"/>
    </location>
</feature>
<keyword evidence="1" id="KW-0812">Transmembrane</keyword>
<dbReference type="AlphaFoldDB" id="A0A2A7S123"/>
<comment type="caution">
    <text evidence="2">The sequence shown here is derived from an EMBL/GenBank/DDBJ whole genome shotgun (WGS) entry which is preliminary data.</text>
</comment>
<accession>A0A2A7S123</accession>
<evidence type="ECO:0000256" key="1">
    <source>
        <dbReference type="SAM" id="Phobius"/>
    </source>
</evidence>
<dbReference type="EMBL" id="PDDY01000004">
    <property type="protein sequence ID" value="PEH37119.1"/>
    <property type="molecule type" value="Genomic_DNA"/>
</dbReference>
<feature type="transmembrane region" description="Helical" evidence="1">
    <location>
        <begin position="46"/>
        <end position="67"/>
    </location>
</feature>
<sequence length="175" mass="18771">MKTLTDQLANYAAYHRDTRNILTHLFGIPMIVLAVAVLLSRPVAGMPAGIALTPALLVTVAIAIYYLRLDLRFGLAMSVLLALTLWLARALAGGSTALWLGSGIGLFLLGWVIQFVGHAFEGRKPAFVDDVIGLAIGPLFVVAEVAFAMGLRRALRDEIERRSGPQRHGPRGASA</sequence>
<keyword evidence="1" id="KW-1133">Transmembrane helix</keyword>
<organism evidence="2 3">
    <name type="scientific">Burkholderia gladioli</name>
    <name type="common">Pseudomonas marginata</name>
    <name type="synonym">Phytomonas marginata</name>
    <dbReference type="NCBI Taxonomy" id="28095"/>
    <lineage>
        <taxon>Bacteria</taxon>
        <taxon>Pseudomonadati</taxon>
        <taxon>Pseudomonadota</taxon>
        <taxon>Betaproteobacteria</taxon>
        <taxon>Burkholderiales</taxon>
        <taxon>Burkholderiaceae</taxon>
        <taxon>Burkholderia</taxon>
    </lineage>
</organism>
<keyword evidence="1" id="KW-0472">Membrane</keyword>
<dbReference type="PANTHER" id="PTHR28026">
    <property type="entry name" value="DUF962 DOMAIN PROTEIN (AFU_ORTHOLOGUE AFUA_8G05310)"/>
    <property type="match status" value="1"/>
</dbReference>
<dbReference type="InterPro" id="IPR009305">
    <property type="entry name" value="Mpo1-like"/>
</dbReference>
<dbReference type="PANTHER" id="PTHR28026:SF9">
    <property type="entry name" value="2-HYDROXY-PALMITIC ACID DIOXYGENASE MPO1"/>
    <property type="match status" value="1"/>
</dbReference>